<protein>
    <submittedName>
        <fullName evidence="1">Uncharacterized protein</fullName>
    </submittedName>
</protein>
<evidence type="ECO:0000313" key="2">
    <source>
        <dbReference type="Proteomes" id="UP000799428"/>
    </source>
</evidence>
<name>A0A6G1K687_9PLEO</name>
<dbReference type="AlphaFoldDB" id="A0A6G1K687"/>
<sequence length="175" mass="20237">MPYLANDVLAADLEARAARAELTFLFMPKSWNLARVVAFHLNVATLHHSSSLGTKELDDFFVKMELMEAWAWKNQEELQPDQNKRWLPHNEKPIAAVFEKLVMEKSWQERGICDVLKDVFMLTLAPAFSHGFEGDVKKVIPRYFFLKFHRETWEEPQDITVGFGFTDQPVPAGEI</sequence>
<evidence type="ECO:0000313" key="1">
    <source>
        <dbReference type="EMBL" id="KAF2708133.1"/>
    </source>
</evidence>
<proteinExistence type="predicted"/>
<gene>
    <name evidence="1" type="ORF">K504DRAFT_503328</name>
</gene>
<dbReference type="Proteomes" id="UP000799428">
    <property type="component" value="Unassembled WGS sequence"/>
</dbReference>
<dbReference type="EMBL" id="MU005772">
    <property type="protein sequence ID" value="KAF2708133.1"/>
    <property type="molecule type" value="Genomic_DNA"/>
</dbReference>
<accession>A0A6G1K687</accession>
<organism evidence="1 2">
    <name type="scientific">Pleomassaria siparia CBS 279.74</name>
    <dbReference type="NCBI Taxonomy" id="1314801"/>
    <lineage>
        <taxon>Eukaryota</taxon>
        <taxon>Fungi</taxon>
        <taxon>Dikarya</taxon>
        <taxon>Ascomycota</taxon>
        <taxon>Pezizomycotina</taxon>
        <taxon>Dothideomycetes</taxon>
        <taxon>Pleosporomycetidae</taxon>
        <taxon>Pleosporales</taxon>
        <taxon>Pleomassariaceae</taxon>
        <taxon>Pleomassaria</taxon>
    </lineage>
</organism>
<keyword evidence="2" id="KW-1185">Reference proteome</keyword>
<reference evidence="1" key="1">
    <citation type="journal article" date="2020" name="Stud. Mycol.">
        <title>101 Dothideomycetes genomes: a test case for predicting lifestyles and emergence of pathogens.</title>
        <authorList>
            <person name="Haridas S."/>
            <person name="Albert R."/>
            <person name="Binder M."/>
            <person name="Bloem J."/>
            <person name="Labutti K."/>
            <person name="Salamov A."/>
            <person name="Andreopoulos B."/>
            <person name="Baker S."/>
            <person name="Barry K."/>
            <person name="Bills G."/>
            <person name="Bluhm B."/>
            <person name="Cannon C."/>
            <person name="Castanera R."/>
            <person name="Culley D."/>
            <person name="Daum C."/>
            <person name="Ezra D."/>
            <person name="Gonzalez J."/>
            <person name="Henrissat B."/>
            <person name="Kuo A."/>
            <person name="Liang C."/>
            <person name="Lipzen A."/>
            <person name="Lutzoni F."/>
            <person name="Magnuson J."/>
            <person name="Mondo S."/>
            <person name="Nolan M."/>
            <person name="Ohm R."/>
            <person name="Pangilinan J."/>
            <person name="Park H.-J."/>
            <person name="Ramirez L."/>
            <person name="Alfaro M."/>
            <person name="Sun H."/>
            <person name="Tritt A."/>
            <person name="Yoshinaga Y."/>
            <person name="Zwiers L.-H."/>
            <person name="Turgeon B."/>
            <person name="Goodwin S."/>
            <person name="Spatafora J."/>
            <person name="Crous P."/>
            <person name="Grigoriev I."/>
        </authorList>
    </citation>
    <scope>NUCLEOTIDE SEQUENCE</scope>
    <source>
        <strain evidence="1">CBS 279.74</strain>
    </source>
</reference>